<feature type="DNA-binding region" description="H-T-H motif" evidence="4">
    <location>
        <begin position="60"/>
        <end position="79"/>
    </location>
</feature>
<evidence type="ECO:0000256" key="4">
    <source>
        <dbReference type="PROSITE-ProRule" id="PRU00335"/>
    </source>
</evidence>
<name>A0ABQ3Y3J5_9ACTN</name>
<dbReference type="Gene3D" id="1.10.10.60">
    <property type="entry name" value="Homeodomain-like"/>
    <property type="match status" value="1"/>
</dbReference>
<dbReference type="PROSITE" id="PS50977">
    <property type="entry name" value="HTH_TETR_2"/>
    <property type="match status" value="1"/>
</dbReference>
<sequence length="217" mass="23344">MNAMTTASAASASYPAASETIDAAQERKAPGRPRNAQADEAILDAVLGLLSEGLSAAAVSIEAVAARAGVGKATIYRRWPNKDALLMDAIRGMKGPLPEPVGESVRDDLIALVKANRSGRAKRYSQVTACLIPELLRDDNLFEMWQTVMEPRRDVTRGVLRRGVENGELRADLDIEMAVLMMTAPSMVHGMLRWAPKVPEEGFAESLVDAFLRGAAA</sequence>
<evidence type="ECO:0000313" key="7">
    <source>
        <dbReference type="EMBL" id="GID74567.1"/>
    </source>
</evidence>
<comment type="caution">
    <text evidence="7">The sequence shown here is derived from an EMBL/GenBank/DDBJ whole genome shotgun (WGS) entry which is preliminary data.</text>
</comment>
<keyword evidence="2 4" id="KW-0238">DNA-binding</keyword>
<keyword evidence="8" id="KW-1185">Reference proteome</keyword>
<evidence type="ECO:0000256" key="1">
    <source>
        <dbReference type="ARBA" id="ARBA00023015"/>
    </source>
</evidence>
<evidence type="ECO:0000256" key="5">
    <source>
        <dbReference type="SAM" id="MobiDB-lite"/>
    </source>
</evidence>
<feature type="region of interest" description="Disordered" evidence="5">
    <location>
        <begin position="15"/>
        <end position="35"/>
    </location>
</feature>
<evidence type="ECO:0000256" key="3">
    <source>
        <dbReference type="ARBA" id="ARBA00023163"/>
    </source>
</evidence>
<reference evidence="7 8" key="1">
    <citation type="submission" date="2021-01" db="EMBL/GenBank/DDBJ databases">
        <title>Whole genome shotgun sequence of Actinoplanes deccanensis NBRC 13994.</title>
        <authorList>
            <person name="Komaki H."/>
            <person name="Tamura T."/>
        </authorList>
    </citation>
    <scope>NUCLEOTIDE SEQUENCE [LARGE SCALE GENOMIC DNA]</scope>
    <source>
        <strain evidence="7 8">NBRC 13994</strain>
    </source>
</reference>
<dbReference type="InterPro" id="IPR050109">
    <property type="entry name" value="HTH-type_TetR-like_transc_reg"/>
</dbReference>
<feature type="domain" description="HTH tetR-type" evidence="6">
    <location>
        <begin position="36"/>
        <end position="97"/>
    </location>
</feature>
<dbReference type="Proteomes" id="UP000609879">
    <property type="component" value="Unassembled WGS sequence"/>
</dbReference>
<gene>
    <name evidence="7" type="ORF">Ade02nite_32080</name>
</gene>
<dbReference type="Gene3D" id="1.10.357.10">
    <property type="entry name" value="Tetracycline Repressor, domain 2"/>
    <property type="match status" value="1"/>
</dbReference>
<accession>A0ABQ3Y3J5</accession>
<evidence type="ECO:0000256" key="2">
    <source>
        <dbReference type="ARBA" id="ARBA00023125"/>
    </source>
</evidence>
<proteinExistence type="predicted"/>
<dbReference type="PANTHER" id="PTHR30055">
    <property type="entry name" value="HTH-TYPE TRANSCRIPTIONAL REGULATOR RUTR"/>
    <property type="match status" value="1"/>
</dbReference>
<keyword evidence="1" id="KW-0805">Transcription regulation</keyword>
<organism evidence="7 8">
    <name type="scientific">Paractinoplanes deccanensis</name>
    <dbReference type="NCBI Taxonomy" id="113561"/>
    <lineage>
        <taxon>Bacteria</taxon>
        <taxon>Bacillati</taxon>
        <taxon>Actinomycetota</taxon>
        <taxon>Actinomycetes</taxon>
        <taxon>Micromonosporales</taxon>
        <taxon>Micromonosporaceae</taxon>
        <taxon>Paractinoplanes</taxon>
    </lineage>
</organism>
<dbReference type="Pfam" id="PF16859">
    <property type="entry name" value="TetR_C_11"/>
    <property type="match status" value="1"/>
</dbReference>
<dbReference type="InterPro" id="IPR009057">
    <property type="entry name" value="Homeodomain-like_sf"/>
</dbReference>
<keyword evidence="3" id="KW-0804">Transcription</keyword>
<dbReference type="SUPFAM" id="SSF46689">
    <property type="entry name" value="Homeodomain-like"/>
    <property type="match status" value="1"/>
</dbReference>
<dbReference type="SUPFAM" id="SSF48498">
    <property type="entry name" value="Tetracyclin repressor-like, C-terminal domain"/>
    <property type="match status" value="1"/>
</dbReference>
<dbReference type="EMBL" id="BOMI01000063">
    <property type="protein sequence ID" value="GID74567.1"/>
    <property type="molecule type" value="Genomic_DNA"/>
</dbReference>
<dbReference type="InterPro" id="IPR011075">
    <property type="entry name" value="TetR_C"/>
</dbReference>
<evidence type="ECO:0000259" key="6">
    <source>
        <dbReference type="PROSITE" id="PS50977"/>
    </source>
</evidence>
<protein>
    <submittedName>
        <fullName evidence="7">TetR family transcriptional regulator</fullName>
    </submittedName>
</protein>
<dbReference type="Pfam" id="PF00440">
    <property type="entry name" value="TetR_N"/>
    <property type="match status" value="1"/>
</dbReference>
<dbReference type="InterPro" id="IPR036271">
    <property type="entry name" value="Tet_transcr_reg_TetR-rel_C_sf"/>
</dbReference>
<evidence type="ECO:0000313" key="8">
    <source>
        <dbReference type="Proteomes" id="UP000609879"/>
    </source>
</evidence>
<dbReference type="InterPro" id="IPR001647">
    <property type="entry name" value="HTH_TetR"/>
</dbReference>
<dbReference type="PANTHER" id="PTHR30055:SF148">
    <property type="entry name" value="TETR-FAMILY TRANSCRIPTIONAL REGULATOR"/>
    <property type="match status" value="1"/>
</dbReference>